<accession>A0A5J5AI95</accession>
<keyword evidence="1" id="KW-0433">Leucine-rich repeat</keyword>
<dbReference type="InterPro" id="IPR050715">
    <property type="entry name" value="LRR-SigEffector_domain"/>
</dbReference>
<evidence type="ECO:0000256" key="1">
    <source>
        <dbReference type="ARBA" id="ARBA00022614"/>
    </source>
</evidence>
<dbReference type="AlphaFoldDB" id="A0A5J5AI95"/>
<evidence type="ECO:0000256" key="3">
    <source>
        <dbReference type="SAM" id="Phobius"/>
    </source>
</evidence>
<proteinExistence type="predicted"/>
<dbReference type="GO" id="GO:0051707">
    <property type="term" value="P:response to other organism"/>
    <property type="evidence" value="ECO:0007669"/>
    <property type="project" value="UniProtKB-ARBA"/>
</dbReference>
<dbReference type="Proteomes" id="UP000325577">
    <property type="component" value="Linkage Group LG20"/>
</dbReference>
<dbReference type="InterPro" id="IPR003591">
    <property type="entry name" value="Leu-rich_rpt_typical-subtyp"/>
</dbReference>
<dbReference type="InterPro" id="IPR032675">
    <property type="entry name" value="LRR_dom_sf"/>
</dbReference>
<dbReference type="InterPro" id="IPR001611">
    <property type="entry name" value="Leu-rich_rpt"/>
</dbReference>
<dbReference type="SUPFAM" id="SSF52058">
    <property type="entry name" value="L domain-like"/>
    <property type="match status" value="1"/>
</dbReference>
<keyword evidence="3" id="KW-0472">Membrane</keyword>
<keyword evidence="2" id="KW-0677">Repeat</keyword>
<keyword evidence="3" id="KW-1133">Transmembrane helix</keyword>
<evidence type="ECO:0000313" key="4">
    <source>
        <dbReference type="EMBL" id="KAA8529496.1"/>
    </source>
</evidence>
<sequence>MGTRWTQGIILDFEKQNFPRDTNAKTISWNKLHETPNFTSAVAYLKEIFKEYFLHGAKNDGDFILNTKPLESMDNLRLLQLSNVKLEGNFKHIPAELRWLQWKKCPLKNLPSDFCPRGLTVLDLSESKIERVWGRRWWHWYSNKVAENLMVLSVGNCCSISSLPVSIEGLASIVELQLDGTSITHLPDQIGALKSLDKLEMRNCKFLTSLPESIGNLLTLTTLIIVNAAITELPESIGTLENLIMLRLNKCDQLRRLPASIGRLKSLHHLLMEGTAVTELPENFGMLSSLMILKMAKKKPYHDMPQNAENIVLPSSFSRLSFLKEFDARGWKICGKIPDDFEKLSSLEILNLGHNDFCSLPSSLRGLSILNKLFLPHCKKLKVLPPLPSSLVVVALRNVRSLSMPGSEIPDWFTQEVVCFRERKNRVIEGAIICGVVSVDHQIPDDLRDELPVIPAVEAKILRLGKPICNTAVLLSGVPKTHEDQVYLYRYPDCHPLVSYLKDGDKIQVAMFDPPIVKGVDVKKCGIHLVFENDDDYVGDEESLDASQQSVSEKLTKFVRPSEEDTRHQVETEMQEGEATELQPFKLRNSFIIFFIVLPSFLLLLSWLVFIFVV</sequence>
<organism evidence="4 5">
    <name type="scientific">Nyssa sinensis</name>
    <dbReference type="NCBI Taxonomy" id="561372"/>
    <lineage>
        <taxon>Eukaryota</taxon>
        <taxon>Viridiplantae</taxon>
        <taxon>Streptophyta</taxon>
        <taxon>Embryophyta</taxon>
        <taxon>Tracheophyta</taxon>
        <taxon>Spermatophyta</taxon>
        <taxon>Magnoliopsida</taxon>
        <taxon>eudicotyledons</taxon>
        <taxon>Gunneridae</taxon>
        <taxon>Pentapetalae</taxon>
        <taxon>asterids</taxon>
        <taxon>Cornales</taxon>
        <taxon>Nyssaceae</taxon>
        <taxon>Nyssa</taxon>
    </lineage>
</organism>
<name>A0A5J5AI95_9ASTE</name>
<reference evidence="4 5" key="1">
    <citation type="submission" date="2019-09" db="EMBL/GenBank/DDBJ databases">
        <title>A chromosome-level genome assembly of the Chinese tupelo Nyssa sinensis.</title>
        <authorList>
            <person name="Yang X."/>
            <person name="Kang M."/>
            <person name="Yang Y."/>
            <person name="Xiong H."/>
            <person name="Wang M."/>
            <person name="Zhang Z."/>
            <person name="Wang Z."/>
            <person name="Wu H."/>
            <person name="Ma T."/>
            <person name="Liu J."/>
            <person name="Xi Z."/>
        </authorList>
    </citation>
    <scope>NUCLEOTIDE SEQUENCE [LARGE SCALE GENOMIC DNA]</scope>
    <source>
        <strain evidence="4">J267</strain>
        <tissue evidence="4">Leaf</tissue>
    </source>
</reference>
<dbReference type="PANTHER" id="PTHR45752">
    <property type="entry name" value="LEUCINE-RICH REPEAT-CONTAINING"/>
    <property type="match status" value="1"/>
</dbReference>
<dbReference type="Pfam" id="PF00560">
    <property type="entry name" value="LRR_1"/>
    <property type="match status" value="2"/>
</dbReference>
<gene>
    <name evidence="4" type="ORF">F0562_033705</name>
</gene>
<keyword evidence="3" id="KW-0812">Transmembrane</keyword>
<dbReference type="GO" id="GO:0006952">
    <property type="term" value="P:defense response"/>
    <property type="evidence" value="ECO:0007669"/>
    <property type="project" value="UniProtKB-ARBA"/>
</dbReference>
<dbReference type="SMART" id="SM00369">
    <property type="entry name" value="LRR_TYP"/>
    <property type="match status" value="4"/>
</dbReference>
<dbReference type="Gene3D" id="3.80.10.10">
    <property type="entry name" value="Ribonuclease Inhibitor"/>
    <property type="match status" value="2"/>
</dbReference>
<evidence type="ECO:0000256" key="2">
    <source>
        <dbReference type="ARBA" id="ARBA00022737"/>
    </source>
</evidence>
<evidence type="ECO:0000313" key="5">
    <source>
        <dbReference type="Proteomes" id="UP000325577"/>
    </source>
</evidence>
<keyword evidence="5" id="KW-1185">Reference proteome</keyword>
<dbReference type="PANTHER" id="PTHR45752:SF195">
    <property type="entry name" value="LEUCINE-RICH REPEAT (LRR) FAMILY PROTEIN-RELATED"/>
    <property type="match status" value="1"/>
</dbReference>
<dbReference type="OrthoDB" id="2018313at2759"/>
<dbReference type="EMBL" id="CM018044">
    <property type="protein sequence ID" value="KAA8529496.1"/>
    <property type="molecule type" value="Genomic_DNA"/>
</dbReference>
<feature type="transmembrane region" description="Helical" evidence="3">
    <location>
        <begin position="591"/>
        <end position="613"/>
    </location>
</feature>
<protein>
    <submittedName>
        <fullName evidence="4">Uncharacterized protein</fullName>
    </submittedName>
</protein>